<gene>
    <name evidence="1" type="ORF">K7432_015805</name>
</gene>
<accession>A0ABR2WFS3</accession>
<dbReference type="Proteomes" id="UP001479436">
    <property type="component" value="Unassembled WGS sequence"/>
</dbReference>
<keyword evidence="2" id="KW-1185">Reference proteome</keyword>
<comment type="caution">
    <text evidence="1">The sequence shown here is derived from an EMBL/GenBank/DDBJ whole genome shotgun (WGS) entry which is preliminary data.</text>
</comment>
<name>A0ABR2WFS3_9FUNG</name>
<evidence type="ECO:0000313" key="2">
    <source>
        <dbReference type="Proteomes" id="UP001479436"/>
    </source>
</evidence>
<organism evidence="1 2">
    <name type="scientific">Basidiobolus ranarum</name>
    <dbReference type="NCBI Taxonomy" id="34480"/>
    <lineage>
        <taxon>Eukaryota</taxon>
        <taxon>Fungi</taxon>
        <taxon>Fungi incertae sedis</taxon>
        <taxon>Zoopagomycota</taxon>
        <taxon>Entomophthoromycotina</taxon>
        <taxon>Basidiobolomycetes</taxon>
        <taxon>Basidiobolales</taxon>
        <taxon>Basidiobolaceae</taxon>
        <taxon>Basidiobolus</taxon>
    </lineage>
</organism>
<reference evidence="1 2" key="1">
    <citation type="submission" date="2023-04" db="EMBL/GenBank/DDBJ databases">
        <title>Genome of Basidiobolus ranarum AG-B5.</title>
        <authorList>
            <person name="Stajich J.E."/>
            <person name="Carter-House D."/>
            <person name="Gryganskyi A."/>
        </authorList>
    </citation>
    <scope>NUCLEOTIDE SEQUENCE [LARGE SCALE GENOMIC DNA]</scope>
    <source>
        <strain evidence="1 2">AG-B5</strain>
    </source>
</reference>
<protein>
    <submittedName>
        <fullName evidence="1">Uncharacterized protein</fullName>
    </submittedName>
</protein>
<proteinExistence type="predicted"/>
<sequence length="54" mass="5780">MALKGGERAYIAGAGDAEFGNITSESENDGENYQVGKYMESILDPVGLIKRSLN</sequence>
<evidence type="ECO:0000313" key="1">
    <source>
        <dbReference type="EMBL" id="KAK9760316.1"/>
    </source>
</evidence>
<dbReference type="EMBL" id="JASJQH010002285">
    <property type="protein sequence ID" value="KAK9760316.1"/>
    <property type="molecule type" value="Genomic_DNA"/>
</dbReference>